<dbReference type="GO" id="GO:0140107">
    <property type="term" value="F:high-affinity potassium ion transmembrane transporter activity"/>
    <property type="evidence" value="ECO:0007669"/>
    <property type="project" value="TreeGrafter"/>
</dbReference>
<evidence type="ECO:0000313" key="9">
    <source>
        <dbReference type="Proteomes" id="UP000186955"/>
    </source>
</evidence>
<dbReference type="EMBL" id="MNBE01000683">
    <property type="protein sequence ID" value="OKO97779.1"/>
    <property type="molecule type" value="Genomic_DNA"/>
</dbReference>
<gene>
    <name evidence="8" type="ORF">PENSUB_9705</name>
</gene>
<evidence type="ECO:0000256" key="1">
    <source>
        <dbReference type="ARBA" id="ARBA00004141"/>
    </source>
</evidence>
<dbReference type="PANTHER" id="PTHR31064">
    <property type="entry name" value="POTASSIUM TRANSPORT PROTEIN DDB_G0292412-RELATED"/>
    <property type="match status" value="1"/>
</dbReference>
<evidence type="ECO:0000256" key="2">
    <source>
        <dbReference type="ARBA" id="ARBA00022448"/>
    </source>
</evidence>
<evidence type="ECO:0000256" key="3">
    <source>
        <dbReference type="ARBA" id="ARBA00022692"/>
    </source>
</evidence>
<dbReference type="InterPro" id="IPR003445">
    <property type="entry name" value="Cat_transpt"/>
</dbReference>
<evidence type="ECO:0000256" key="4">
    <source>
        <dbReference type="ARBA" id="ARBA00022989"/>
    </source>
</evidence>
<dbReference type="GO" id="GO:0005886">
    <property type="term" value="C:plasma membrane"/>
    <property type="evidence" value="ECO:0007669"/>
    <property type="project" value="TreeGrafter"/>
</dbReference>
<keyword evidence="2" id="KW-0813">Transport</keyword>
<keyword evidence="5" id="KW-0406">Ion transport</keyword>
<evidence type="ECO:0000313" key="8">
    <source>
        <dbReference type="EMBL" id="OKO97779.1"/>
    </source>
</evidence>
<comment type="caution">
    <text evidence="8">The sequence shown here is derived from an EMBL/GenBank/DDBJ whole genome shotgun (WGS) entry which is preliminary data.</text>
</comment>
<name>A0A1Q5TC21_9EURO</name>
<dbReference type="GO" id="GO:1990573">
    <property type="term" value="P:potassium ion import across plasma membrane"/>
    <property type="evidence" value="ECO:0007669"/>
    <property type="project" value="TreeGrafter"/>
</dbReference>
<feature type="transmembrane region" description="Helical" evidence="7">
    <location>
        <begin position="274"/>
        <end position="300"/>
    </location>
</feature>
<evidence type="ECO:0000256" key="7">
    <source>
        <dbReference type="SAM" id="Phobius"/>
    </source>
</evidence>
<dbReference type="InterPro" id="IPR051143">
    <property type="entry name" value="TrkH_K-transport"/>
</dbReference>
<evidence type="ECO:0000256" key="6">
    <source>
        <dbReference type="ARBA" id="ARBA00023136"/>
    </source>
</evidence>
<protein>
    <submittedName>
        <fullName evidence="8">Low-affinity potassium transport protein</fullName>
    </submittedName>
</protein>
<keyword evidence="9" id="KW-1185">Reference proteome</keyword>
<organism evidence="8 9">
    <name type="scientific">Penicillium subrubescens</name>
    <dbReference type="NCBI Taxonomy" id="1316194"/>
    <lineage>
        <taxon>Eukaryota</taxon>
        <taxon>Fungi</taxon>
        <taxon>Dikarya</taxon>
        <taxon>Ascomycota</taxon>
        <taxon>Pezizomycotina</taxon>
        <taxon>Eurotiomycetes</taxon>
        <taxon>Eurotiomycetidae</taxon>
        <taxon>Eurotiales</taxon>
        <taxon>Aspergillaceae</taxon>
        <taxon>Penicillium</taxon>
    </lineage>
</organism>
<accession>A0A1Q5TC21</accession>
<dbReference type="STRING" id="1316194.A0A1Q5TC21"/>
<keyword evidence="3 7" id="KW-0812">Transmembrane</keyword>
<keyword evidence="4 7" id="KW-1133">Transmembrane helix</keyword>
<dbReference type="GO" id="GO:0030007">
    <property type="term" value="P:intracellular potassium ion homeostasis"/>
    <property type="evidence" value="ECO:0007669"/>
    <property type="project" value="TreeGrafter"/>
</dbReference>
<evidence type="ECO:0000256" key="5">
    <source>
        <dbReference type="ARBA" id="ARBA00023065"/>
    </source>
</evidence>
<dbReference type="PANTHER" id="PTHR31064:SF37">
    <property type="entry name" value="TRANSPORTER, PUTATIVE (EUROFUNG)-RELATED"/>
    <property type="match status" value="1"/>
</dbReference>
<dbReference type="Pfam" id="PF02386">
    <property type="entry name" value="TrkH"/>
    <property type="match status" value="1"/>
</dbReference>
<dbReference type="AlphaFoldDB" id="A0A1Q5TC21"/>
<sequence>MIGSVILYTKATQINDLQYVDAFFMSFSAMTGTGLSVGTLWTLLILGHAIPIHAVIAFLRALTLRSVLKVNSDRKRRCQATIHKQILHVQEKEGQENDDSAISAKIPSPLKTHITGREIYADLPSPDVPQNARHFIIIANPSDPCQSRHFHLTTGNGHKSPFADMNLSFSWILSRLKTNLQRSSGSIDPEEPGWVEYKALILISGFTMIYTILFLFIGILSIGLWLKLYRPDIPQADGISPVWAGTFLATSALVNNGMSLIDANMAPFQLEPTPLLICGILVLSGNTLFPCILRFVIWAIRKMIPDRPRWRLWRQTFDFVLTQPQSRHKFTPEEA</sequence>
<proteinExistence type="predicted"/>
<feature type="transmembrane region" description="Helical" evidence="7">
    <location>
        <begin position="199"/>
        <end position="226"/>
    </location>
</feature>
<comment type="subcellular location">
    <subcellularLocation>
        <location evidence="1">Membrane</location>
        <topology evidence="1">Multi-pass membrane protein</topology>
    </subcellularLocation>
</comment>
<reference evidence="8 9" key="1">
    <citation type="submission" date="2016-10" db="EMBL/GenBank/DDBJ databases">
        <title>Genome sequence of the ascomycete fungus Penicillium subrubescens.</title>
        <authorList>
            <person name="De Vries R.P."/>
            <person name="Peng M."/>
            <person name="Dilokpimol A."/>
            <person name="Hilden K."/>
            <person name="Makela M.R."/>
            <person name="Grigoriev I."/>
            <person name="Riley R."/>
            <person name="Granchi Z."/>
        </authorList>
    </citation>
    <scope>NUCLEOTIDE SEQUENCE [LARGE SCALE GENOMIC DNA]</scope>
    <source>
        <strain evidence="8 9">CBS 132785</strain>
    </source>
</reference>
<keyword evidence="6 7" id="KW-0472">Membrane</keyword>
<dbReference type="Proteomes" id="UP000186955">
    <property type="component" value="Unassembled WGS sequence"/>
</dbReference>